<dbReference type="EMBL" id="CP053021">
    <property type="protein sequence ID" value="QJR02658.1"/>
    <property type="molecule type" value="Genomic_DNA"/>
</dbReference>
<feature type="transmembrane region" description="Helical" evidence="1">
    <location>
        <begin position="28"/>
        <end position="50"/>
    </location>
</feature>
<dbReference type="Proteomes" id="UP000502611">
    <property type="component" value="Chromosome"/>
</dbReference>
<name>A0A6M4G5Z1_SPHYA</name>
<evidence type="ECO:0000313" key="2">
    <source>
        <dbReference type="EMBL" id="QJR02658.1"/>
    </source>
</evidence>
<keyword evidence="1" id="KW-0472">Membrane</keyword>
<gene>
    <name evidence="2" type="ORF">HH800_10960</name>
</gene>
<organism evidence="2 3">
    <name type="scientific">Sphingobium yanoikuyae</name>
    <name type="common">Sphingomonas yanoikuyae</name>
    <dbReference type="NCBI Taxonomy" id="13690"/>
    <lineage>
        <taxon>Bacteria</taxon>
        <taxon>Pseudomonadati</taxon>
        <taxon>Pseudomonadota</taxon>
        <taxon>Alphaproteobacteria</taxon>
        <taxon>Sphingomonadales</taxon>
        <taxon>Sphingomonadaceae</taxon>
        <taxon>Sphingobium</taxon>
    </lineage>
</organism>
<keyword evidence="1" id="KW-0812">Transmembrane</keyword>
<evidence type="ECO:0000313" key="3">
    <source>
        <dbReference type="Proteomes" id="UP000502611"/>
    </source>
</evidence>
<sequence length="91" mass="9726">MIVNLALSLVLAVAGFDAIRRGTSRRHIVYRAAWRAGGAASLVLAILPVAQLATTNLIASLLWFFCILPLAGLIVVFGKPIRQSSGRPDID</sequence>
<accession>A0A6M4G5Z1</accession>
<protein>
    <submittedName>
        <fullName evidence="2">Uncharacterized protein</fullName>
    </submittedName>
</protein>
<reference evidence="2 3" key="1">
    <citation type="submission" date="2020-04" db="EMBL/GenBank/DDBJ databases">
        <title>The Whole Genome Analysis of High salt-tolerant Sphingobium yanoikuyae YC-XJ2 with Aryl organophosphorus flame retardants (aryl-OPFRs)-degrading capacity and characteristics of Related phosphotriesterase.</title>
        <authorList>
            <person name="Li X."/>
        </authorList>
    </citation>
    <scope>NUCLEOTIDE SEQUENCE [LARGE SCALE GENOMIC DNA]</scope>
    <source>
        <strain evidence="2 3">YC-XJ2</strain>
    </source>
</reference>
<feature type="transmembrane region" description="Helical" evidence="1">
    <location>
        <begin position="57"/>
        <end position="78"/>
    </location>
</feature>
<proteinExistence type="predicted"/>
<evidence type="ECO:0000256" key="1">
    <source>
        <dbReference type="SAM" id="Phobius"/>
    </source>
</evidence>
<keyword evidence="1" id="KW-1133">Transmembrane helix</keyword>
<dbReference type="AlphaFoldDB" id="A0A6M4G5Z1"/>
<dbReference type="RefSeq" id="WP_169861073.1">
    <property type="nucleotide sequence ID" value="NZ_CP053021.1"/>
</dbReference>